<feature type="region of interest" description="Disordered" evidence="2">
    <location>
        <begin position="346"/>
        <end position="401"/>
    </location>
</feature>
<evidence type="ECO:0000313" key="4">
    <source>
        <dbReference type="EMBL" id="CAF1299493.1"/>
    </source>
</evidence>
<feature type="compositionally biased region" description="Basic and acidic residues" evidence="2">
    <location>
        <begin position="228"/>
        <end position="239"/>
    </location>
</feature>
<feature type="compositionally biased region" description="Low complexity" evidence="2">
    <location>
        <begin position="346"/>
        <end position="366"/>
    </location>
</feature>
<dbReference type="Proteomes" id="UP000663852">
    <property type="component" value="Unassembled WGS sequence"/>
</dbReference>
<keyword evidence="1" id="KW-0863">Zinc-finger</keyword>
<dbReference type="GO" id="GO:0005634">
    <property type="term" value="C:nucleus"/>
    <property type="evidence" value="ECO:0007669"/>
    <property type="project" value="TreeGrafter"/>
</dbReference>
<dbReference type="InterPro" id="IPR050331">
    <property type="entry name" value="Zinc_finger"/>
</dbReference>
<dbReference type="Proteomes" id="UP000663828">
    <property type="component" value="Unassembled WGS sequence"/>
</dbReference>
<dbReference type="InterPro" id="IPR036236">
    <property type="entry name" value="Znf_C2H2_sf"/>
</dbReference>
<dbReference type="GO" id="GO:0010468">
    <property type="term" value="P:regulation of gene expression"/>
    <property type="evidence" value="ECO:0007669"/>
    <property type="project" value="TreeGrafter"/>
</dbReference>
<evidence type="ECO:0000313" key="5">
    <source>
        <dbReference type="EMBL" id="CAF1618514.1"/>
    </source>
</evidence>
<dbReference type="EMBL" id="CAJNOR010007508">
    <property type="protein sequence ID" value="CAF1618514.1"/>
    <property type="molecule type" value="Genomic_DNA"/>
</dbReference>
<name>A0A815DLQ8_ADIRI</name>
<dbReference type="Gene3D" id="3.30.160.60">
    <property type="entry name" value="Classic Zinc Finger"/>
    <property type="match status" value="2"/>
</dbReference>
<evidence type="ECO:0000313" key="7">
    <source>
        <dbReference type="Proteomes" id="UP000663852"/>
    </source>
</evidence>
<dbReference type="PANTHER" id="PTHR16515:SF21">
    <property type="entry name" value="PR DOMAIN ZINC FINGER PROTEIN 13"/>
    <property type="match status" value="1"/>
</dbReference>
<dbReference type="AlphaFoldDB" id="A0A815DLQ8"/>
<comment type="caution">
    <text evidence="4">The sequence shown here is derived from an EMBL/GenBank/DDBJ whole genome shotgun (WGS) entry which is preliminary data.</text>
</comment>
<organism evidence="4 7">
    <name type="scientific">Adineta ricciae</name>
    <name type="common">Rotifer</name>
    <dbReference type="NCBI Taxonomy" id="249248"/>
    <lineage>
        <taxon>Eukaryota</taxon>
        <taxon>Metazoa</taxon>
        <taxon>Spiralia</taxon>
        <taxon>Gnathifera</taxon>
        <taxon>Rotifera</taxon>
        <taxon>Eurotatoria</taxon>
        <taxon>Bdelloidea</taxon>
        <taxon>Adinetida</taxon>
        <taxon>Adinetidae</taxon>
        <taxon>Adineta</taxon>
    </lineage>
</organism>
<evidence type="ECO:0000259" key="3">
    <source>
        <dbReference type="PROSITE" id="PS50157"/>
    </source>
</evidence>
<feature type="compositionally biased region" description="Low complexity" evidence="2">
    <location>
        <begin position="210"/>
        <end position="227"/>
    </location>
</feature>
<feature type="compositionally biased region" description="Low complexity" evidence="2">
    <location>
        <begin position="240"/>
        <end position="249"/>
    </location>
</feature>
<keyword evidence="1" id="KW-0862">Zinc</keyword>
<evidence type="ECO:0000256" key="1">
    <source>
        <dbReference type="PROSITE-ProRule" id="PRU00042"/>
    </source>
</evidence>
<feature type="domain" description="C2H2-type" evidence="3">
    <location>
        <begin position="290"/>
        <end position="317"/>
    </location>
</feature>
<proteinExistence type="predicted"/>
<dbReference type="OrthoDB" id="9998363at2759"/>
<dbReference type="PANTHER" id="PTHR16515">
    <property type="entry name" value="PR DOMAIN ZINC FINGER PROTEIN"/>
    <property type="match status" value="1"/>
</dbReference>
<dbReference type="GO" id="GO:0008270">
    <property type="term" value="F:zinc ion binding"/>
    <property type="evidence" value="ECO:0007669"/>
    <property type="project" value="UniProtKB-KW"/>
</dbReference>
<dbReference type="PROSITE" id="PS00028">
    <property type="entry name" value="ZINC_FINGER_C2H2_1"/>
    <property type="match status" value="2"/>
</dbReference>
<dbReference type="InterPro" id="IPR013087">
    <property type="entry name" value="Znf_C2H2_type"/>
</dbReference>
<dbReference type="EMBL" id="CAJNOJ010000215">
    <property type="protein sequence ID" value="CAF1299493.1"/>
    <property type="molecule type" value="Genomic_DNA"/>
</dbReference>
<dbReference type="FunFam" id="3.30.160.60:FF:000616">
    <property type="entry name" value="PR domain zinc finger protein 13"/>
    <property type="match status" value="1"/>
</dbReference>
<evidence type="ECO:0000313" key="6">
    <source>
        <dbReference type="Proteomes" id="UP000663828"/>
    </source>
</evidence>
<sequence length="401" mass="45496">MSDVKIIKPIAKYANVTGNFPLNTAIKPLAVAGTTLKEGSVVYLLHQLPYNFLLTDFYDHNLHYNKIPIHGWSQHLIGPGLFQEWILAIKSARTPDEQNVELFQSTETNLFGFRTTRLVVPDEPLLAWFSLPQLRTICEKIKLTKVFKVEELLKSTRCPRCKVEQNYLNVLVAHVLLDQCHDPIPSLNLSLNERIFVHTSPSKKRLMDFSSIKRSSSPSPRSNSTNPKNEDVKEKDHHQQQQQQQPTQQSLPSIGFSTNDVSSYKMSVLDGTHALEFTSLDNDGRQRKAHLCLFCGKVYNRKYGLKIHLRTHTGYKPLQCRVCFRPFSDPSNLNKHIRLHSTTTTAAAASSSSSSITPTNTLSSSSFVAHKRPYEEHEESNIDSDNSNLHTLDDDDDDEEN</sequence>
<dbReference type="Pfam" id="PF00096">
    <property type="entry name" value="zf-C2H2"/>
    <property type="match status" value="2"/>
</dbReference>
<keyword evidence="6" id="KW-1185">Reference proteome</keyword>
<dbReference type="SMART" id="SM00355">
    <property type="entry name" value="ZnF_C2H2"/>
    <property type="match status" value="2"/>
</dbReference>
<dbReference type="SUPFAM" id="SSF57667">
    <property type="entry name" value="beta-beta-alpha zinc fingers"/>
    <property type="match status" value="1"/>
</dbReference>
<keyword evidence="1" id="KW-0479">Metal-binding</keyword>
<accession>A0A815DLQ8</accession>
<reference evidence="4" key="1">
    <citation type="submission" date="2021-02" db="EMBL/GenBank/DDBJ databases">
        <authorList>
            <person name="Nowell W R."/>
        </authorList>
    </citation>
    <scope>NUCLEOTIDE SEQUENCE</scope>
</reference>
<feature type="region of interest" description="Disordered" evidence="2">
    <location>
        <begin position="207"/>
        <end position="255"/>
    </location>
</feature>
<dbReference type="PROSITE" id="PS50157">
    <property type="entry name" value="ZINC_FINGER_C2H2_2"/>
    <property type="match status" value="2"/>
</dbReference>
<evidence type="ECO:0000256" key="2">
    <source>
        <dbReference type="SAM" id="MobiDB-lite"/>
    </source>
</evidence>
<protein>
    <recommendedName>
        <fullName evidence="3">C2H2-type domain-containing protein</fullName>
    </recommendedName>
</protein>
<feature type="domain" description="C2H2-type" evidence="3">
    <location>
        <begin position="318"/>
        <end position="345"/>
    </location>
</feature>
<gene>
    <name evidence="4" type="ORF">EDS130_LOCUS30527</name>
    <name evidence="5" type="ORF">XAT740_LOCUS49906</name>
</gene>